<name>A0ACB9MWS8_BAUVA</name>
<organism evidence="1 2">
    <name type="scientific">Bauhinia variegata</name>
    <name type="common">Purple orchid tree</name>
    <name type="synonym">Phanera variegata</name>
    <dbReference type="NCBI Taxonomy" id="167791"/>
    <lineage>
        <taxon>Eukaryota</taxon>
        <taxon>Viridiplantae</taxon>
        <taxon>Streptophyta</taxon>
        <taxon>Embryophyta</taxon>
        <taxon>Tracheophyta</taxon>
        <taxon>Spermatophyta</taxon>
        <taxon>Magnoliopsida</taxon>
        <taxon>eudicotyledons</taxon>
        <taxon>Gunneridae</taxon>
        <taxon>Pentapetalae</taxon>
        <taxon>rosids</taxon>
        <taxon>fabids</taxon>
        <taxon>Fabales</taxon>
        <taxon>Fabaceae</taxon>
        <taxon>Cercidoideae</taxon>
        <taxon>Cercideae</taxon>
        <taxon>Bauhiniinae</taxon>
        <taxon>Bauhinia</taxon>
    </lineage>
</organism>
<sequence>MRSAKQKLQGPDGEGSQSSKWSHLPRDISESILKLLSLRDYLQFGLVCTSWRTMVANALASKHCLPAPQLPELVIPNGAPDSDTTNLCFIDLSKEKSINPKRQIFRRSQYCCGCFEGWLFMVDNADLFSSGEEKFSISSVLSSGHELSAITNVNSSELLDESYGALINPFNGNLMGKPNHSSSFFLLNPMSGDRIVLPSPLTITPYIKPNESDFKKIVASSSPNSQDCIIVGLLGTYCHLAVCKLVNKCWTLIEAEETMVFLDIEIIGKTLYVLVDDGGGESTIFYDLEDANAPKLNKVASLEHKPESYAAIHAHVAGRSEYVGESDINFLTKDNISGELLMIRLVATYSYNSDNTTLVRHVMFIEKYLFGPQAKEFRVWKMDKCNHQWLELHDLDGRLLYFKGNGSIVISSTSLNNPQEFVKGNCIYFACFSRDEEGSSQIKIGRFCMTDKSMKHFPLCDLSAANILPVMRESFWFIPNIP</sequence>
<proteinExistence type="predicted"/>
<gene>
    <name evidence="1" type="ORF">L6164_020723</name>
</gene>
<evidence type="ECO:0000313" key="1">
    <source>
        <dbReference type="EMBL" id="KAI4328365.1"/>
    </source>
</evidence>
<dbReference type="Proteomes" id="UP000828941">
    <property type="component" value="Chromosome 8"/>
</dbReference>
<dbReference type="EMBL" id="CM039433">
    <property type="protein sequence ID" value="KAI4328365.1"/>
    <property type="molecule type" value="Genomic_DNA"/>
</dbReference>
<reference evidence="1 2" key="1">
    <citation type="journal article" date="2022" name="DNA Res.">
        <title>Chromosomal-level genome assembly of the orchid tree Bauhinia variegata (Leguminosae; Cercidoideae) supports the allotetraploid origin hypothesis of Bauhinia.</title>
        <authorList>
            <person name="Zhong Y."/>
            <person name="Chen Y."/>
            <person name="Zheng D."/>
            <person name="Pang J."/>
            <person name="Liu Y."/>
            <person name="Luo S."/>
            <person name="Meng S."/>
            <person name="Qian L."/>
            <person name="Wei D."/>
            <person name="Dai S."/>
            <person name="Zhou R."/>
        </authorList>
    </citation>
    <scope>NUCLEOTIDE SEQUENCE [LARGE SCALE GENOMIC DNA]</scope>
    <source>
        <strain evidence="1">BV-YZ2020</strain>
    </source>
</reference>
<accession>A0ACB9MWS8</accession>
<protein>
    <submittedName>
        <fullName evidence="1">Uncharacterized protein</fullName>
    </submittedName>
</protein>
<keyword evidence="2" id="KW-1185">Reference proteome</keyword>
<comment type="caution">
    <text evidence="1">The sequence shown here is derived from an EMBL/GenBank/DDBJ whole genome shotgun (WGS) entry which is preliminary data.</text>
</comment>
<evidence type="ECO:0000313" key="2">
    <source>
        <dbReference type="Proteomes" id="UP000828941"/>
    </source>
</evidence>